<organism evidence="1 2">
    <name type="scientific">Rhynocoris fuscipes</name>
    <dbReference type="NCBI Taxonomy" id="488301"/>
    <lineage>
        <taxon>Eukaryota</taxon>
        <taxon>Metazoa</taxon>
        <taxon>Ecdysozoa</taxon>
        <taxon>Arthropoda</taxon>
        <taxon>Hexapoda</taxon>
        <taxon>Insecta</taxon>
        <taxon>Pterygota</taxon>
        <taxon>Neoptera</taxon>
        <taxon>Paraneoptera</taxon>
        <taxon>Hemiptera</taxon>
        <taxon>Heteroptera</taxon>
        <taxon>Panheteroptera</taxon>
        <taxon>Cimicomorpha</taxon>
        <taxon>Reduviidae</taxon>
        <taxon>Harpactorinae</taxon>
        <taxon>Harpactorini</taxon>
        <taxon>Rhynocoris</taxon>
    </lineage>
</organism>
<name>A0AAW1DJ13_9HEMI</name>
<comment type="caution">
    <text evidence="1">The sequence shown here is derived from an EMBL/GenBank/DDBJ whole genome shotgun (WGS) entry which is preliminary data.</text>
</comment>
<gene>
    <name evidence="1" type="ORF">O3M35_005275</name>
</gene>
<evidence type="ECO:0000313" key="1">
    <source>
        <dbReference type="EMBL" id="KAK9510502.1"/>
    </source>
</evidence>
<dbReference type="Proteomes" id="UP001461498">
    <property type="component" value="Unassembled WGS sequence"/>
</dbReference>
<dbReference type="EMBL" id="JAPXFL010000002">
    <property type="protein sequence ID" value="KAK9510502.1"/>
    <property type="molecule type" value="Genomic_DNA"/>
</dbReference>
<evidence type="ECO:0000313" key="2">
    <source>
        <dbReference type="Proteomes" id="UP001461498"/>
    </source>
</evidence>
<keyword evidence="2" id="KW-1185">Reference proteome</keyword>
<reference evidence="1 2" key="1">
    <citation type="submission" date="2022-12" db="EMBL/GenBank/DDBJ databases">
        <title>Chromosome-level genome assembly of true bugs.</title>
        <authorList>
            <person name="Ma L."/>
            <person name="Li H."/>
        </authorList>
    </citation>
    <scope>NUCLEOTIDE SEQUENCE [LARGE SCALE GENOMIC DNA]</scope>
    <source>
        <strain evidence="1">Lab_2022b</strain>
    </source>
</reference>
<accession>A0AAW1DJ13</accession>
<proteinExistence type="predicted"/>
<protein>
    <submittedName>
        <fullName evidence="1">Uncharacterized protein</fullName>
    </submittedName>
</protein>
<sequence length="199" mass="22670">MLSSHPYGPGMLDALSLWSRVAGCCVTSSFCQVNELSKMSSPVVIDFQAFQDTAWSFIVKELAVVDVKTRASSHWIFAPPEWGLASSRSRILPSNKWLTKYFHGLHWDDGYTPYHKLKSILAAAVCKSDLILVKGYEKSLFIRSLLPDFDVINLEDIDCPKITTFQNCFKCIFHKENNFKCAKAHCTELALWYLKDQHL</sequence>
<dbReference type="AlphaFoldDB" id="A0AAW1DJ13"/>